<evidence type="ECO:0000313" key="2">
    <source>
        <dbReference type="Proteomes" id="UP001652431"/>
    </source>
</evidence>
<dbReference type="RefSeq" id="WP_262574388.1">
    <property type="nucleotide sequence ID" value="NZ_JAOQJU010000001.1"/>
</dbReference>
<evidence type="ECO:0000313" key="1">
    <source>
        <dbReference type="EMBL" id="MCU6684958.1"/>
    </source>
</evidence>
<keyword evidence="2" id="KW-1185">Reference proteome</keyword>
<dbReference type="EMBL" id="JAOQJU010000001">
    <property type="protein sequence ID" value="MCU6684958.1"/>
    <property type="molecule type" value="Genomic_DNA"/>
</dbReference>
<organism evidence="1 2">
    <name type="scientific">Dorea acetigenes</name>
    <dbReference type="NCBI Taxonomy" id="2981787"/>
    <lineage>
        <taxon>Bacteria</taxon>
        <taxon>Bacillati</taxon>
        <taxon>Bacillota</taxon>
        <taxon>Clostridia</taxon>
        <taxon>Lachnospirales</taxon>
        <taxon>Lachnospiraceae</taxon>
        <taxon>Dorea</taxon>
    </lineage>
</organism>
<reference evidence="1 2" key="1">
    <citation type="journal article" date="2021" name="ISME Commun">
        <title>Automated analysis of genomic sequences facilitates high-throughput and comprehensive description of bacteria.</title>
        <authorList>
            <person name="Hitch T.C.A."/>
        </authorList>
    </citation>
    <scope>NUCLEOTIDE SEQUENCE [LARGE SCALE GENOMIC DNA]</scope>
    <source>
        <strain evidence="1 2">Sanger_03</strain>
    </source>
</reference>
<dbReference type="Proteomes" id="UP001652431">
    <property type="component" value="Unassembled WGS sequence"/>
</dbReference>
<comment type="caution">
    <text evidence="1">The sequence shown here is derived from an EMBL/GenBank/DDBJ whole genome shotgun (WGS) entry which is preliminary data.</text>
</comment>
<gene>
    <name evidence="1" type="ORF">OCV99_00040</name>
</gene>
<proteinExistence type="predicted"/>
<protein>
    <submittedName>
        <fullName evidence="1">Uncharacterized protein</fullName>
    </submittedName>
</protein>
<accession>A0ABT2RHU9</accession>
<name>A0ABT2RHU9_9FIRM</name>
<sequence>MFKEMAAAMPDREIERCMSILVEGSVILSIKRDVIQNAIDKHSK</sequence>